<comment type="caution">
    <text evidence="7">The sequence shown here is derived from an EMBL/GenBank/DDBJ whole genome shotgun (WGS) entry which is preliminary data.</text>
</comment>
<dbReference type="PROSITE" id="PS51191">
    <property type="entry name" value="FEMABX"/>
    <property type="match status" value="1"/>
</dbReference>
<proteinExistence type="inferred from homology"/>
<evidence type="ECO:0000256" key="5">
    <source>
        <dbReference type="ARBA" id="ARBA00023315"/>
    </source>
</evidence>
<dbReference type="Pfam" id="PF02388">
    <property type="entry name" value="FemAB"/>
    <property type="match status" value="2"/>
</dbReference>
<protein>
    <submittedName>
        <fullName evidence="7">Peptidoglycan bridge formation glycyltransferase FemA/FemB family protein</fullName>
    </submittedName>
</protein>
<keyword evidence="2" id="KW-0808">Transferase</keyword>
<gene>
    <name evidence="7" type="ORF">IEQ44_06010</name>
</gene>
<keyword evidence="8" id="KW-1185">Reference proteome</keyword>
<reference evidence="7 8" key="1">
    <citation type="submission" date="2020-10" db="EMBL/GenBank/DDBJ databases">
        <title>Nocardioides sp. isolated from sludge.</title>
        <authorList>
            <person name="Zhang X."/>
        </authorList>
    </citation>
    <scope>NUCLEOTIDE SEQUENCE [LARGE SCALE GENOMIC DNA]</scope>
    <source>
        <strain evidence="7 8">Y6</strain>
    </source>
</reference>
<evidence type="ECO:0000256" key="1">
    <source>
        <dbReference type="ARBA" id="ARBA00009943"/>
    </source>
</evidence>
<dbReference type="SUPFAM" id="SSF55729">
    <property type="entry name" value="Acyl-CoA N-acyltransferases (Nat)"/>
    <property type="match status" value="2"/>
</dbReference>
<dbReference type="Proteomes" id="UP000756387">
    <property type="component" value="Unassembled WGS sequence"/>
</dbReference>
<accession>A0ABR9RRK7</accession>
<dbReference type="PANTHER" id="PTHR36174:SF1">
    <property type="entry name" value="LIPID II:GLYCINE GLYCYLTRANSFERASE"/>
    <property type="match status" value="1"/>
</dbReference>
<dbReference type="EMBL" id="JADCSA010000004">
    <property type="protein sequence ID" value="MBE7324201.1"/>
    <property type="molecule type" value="Genomic_DNA"/>
</dbReference>
<comment type="similarity">
    <text evidence="1">Belongs to the FemABX family.</text>
</comment>
<keyword evidence="5" id="KW-0012">Acyltransferase</keyword>
<dbReference type="InterPro" id="IPR003447">
    <property type="entry name" value="FEMABX"/>
</dbReference>
<evidence type="ECO:0000256" key="4">
    <source>
        <dbReference type="ARBA" id="ARBA00022984"/>
    </source>
</evidence>
<evidence type="ECO:0000256" key="6">
    <source>
        <dbReference type="ARBA" id="ARBA00023316"/>
    </source>
</evidence>
<sequence>MRTVTAAEHLAYVRSQPSASFLQVPAWGPVKAEWRHESLGWFRRTDAGEEMVGAALVLYRQLPKVKRYLAYLPEGPILDWASLADPEVRLADWLGPLRSHLKQKGAFGIRIGPPVVTRRWSAAQIKEGIADPDVQRLDDMAPLERTVTGAAVVSQLHELGWQPQAAEGGFAAGQPQYNFHVPLTVDGRAKTEDEVLKSMNQLWRRNIKKAAKEGVEVTRGTRADLTAFHALYVHTAERDHFTPRPLSYFETMWDSLTPEEDDRFVLHLARHEGDLVAATISIRVGQHAWYSYGASSTEKREVRGSNAVQWQMIREALAAGATVYDMRGITDTLDADDPHVGLIQFKVGTGGEAVEYVGEWDLPINRAIYAAFQLYMKRR</sequence>
<evidence type="ECO:0000313" key="8">
    <source>
        <dbReference type="Proteomes" id="UP000756387"/>
    </source>
</evidence>
<evidence type="ECO:0000256" key="3">
    <source>
        <dbReference type="ARBA" id="ARBA00022960"/>
    </source>
</evidence>
<keyword evidence="4" id="KW-0573">Peptidoglycan synthesis</keyword>
<dbReference type="PANTHER" id="PTHR36174">
    <property type="entry name" value="LIPID II:GLYCINE GLYCYLTRANSFERASE"/>
    <property type="match status" value="1"/>
</dbReference>
<evidence type="ECO:0000256" key="2">
    <source>
        <dbReference type="ARBA" id="ARBA00022679"/>
    </source>
</evidence>
<keyword evidence="3" id="KW-0133">Cell shape</keyword>
<dbReference type="InterPro" id="IPR016181">
    <property type="entry name" value="Acyl_CoA_acyltransferase"/>
</dbReference>
<name>A0ABR9RRK7_9ACTN</name>
<keyword evidence="6" id="KW-0961">Cell wall biogenesis/degradation</keyword>
<dbReference type="Gene3D" id="3.40.630.30">
    <property type="match status" value="2"/>
</dbReference>
<organism evidence="7 8">
    <name type="scientific">Nocardioides malaquae</name>
    <dbReference type="NCBI Taxonomy" id="2773426"/>
    <lineage>
        <taxon>Bacteria</taxon>
        <taxon>Bacillati</taxon>
        <taxon>Actinomycetota</taxon>
        <taxon>Actinomycetes</taxon>
        <taxon>Propionibacteriales</taxon>
        <taxon>Nocardioidaceae</taxon>
        <taxon>Nocardioides</taxon>
    </lineage>
</organism>
<evidence type="ECO:0000313" key="7">
    <source>
        <dbReference type="EMBL" id="MBE7324201.1"/>
    </source>
</evidence>
<dbReference type="InterPro" id="IPR050644">
    <property type="entry name" value="PG_Glycine_Bridge_Synth"/>
</dbReference>